<sequence length="208" mass="22238">MMVSPMRKMSLRVRSLLDDRSGLAAVEFAFVFPIMVVMYFGVVEISSAIAVDRKATQVARTLSDLTSQMASVADADIISFGEAAKAIMTPYSPSPLISSVTEVYVDKTSGVARVQWSKGLTISTAGLVTIAPTPPHNPGDIVVLPPGLVVAKGTFVIWSEVSYRYVPAIGYMVAKTGIPFNDTAYTRPRQVLCVLNPTAGFSDCATPL</sequence>
<organism evidence="3 4">
    <name type="scientific">Bradyrhizobium algeriense</name>
    <dbReference type="NCBI Taxonomy" id="634784"/>
    <lineage>
        <taxon>Bacteria</taxon>
        <taxon>Pseudomonadati</taxon>
        <taxon>Pseudomonadota</taxon>
        <taxon>Alphaproteobacteria</taxon>
        <taxon>Hyphomicrobiales</taxon>
        <taxon>Nitrobacteraceae</taxon>
        <taxon>Bradyrhizobium</taxon>
    </lineage>
</organism>
<accession>A0ABU8B228</accession>
<reference evidence="3 4" key="1">
    <citation type="submission" date="2024-02" db="EMBL/GenBank/DDBJ databases">
        <title>Adaptive strategies in a cosmopolitan and abundant soil bacterium.</title>
        <authorList>
            <person name="Carini P."/>
        </authorList>
    </citation>
    <scope>NUCLEOTIDE SEQUENCE [LARGE SCALE GENOMIC DNA]</scope>
    <source>
        <strain evidence="3 4">AZCC 1608</strain>
    </source>
</reference>
<feature type="domain" description="TadE-like" evidence="2">
    <location>
        <begin position="22"/>
        <end position="61"/>
    </location>
</feature>
<comment type="caution">
    <text evidence="3">The sequence shown here is derived from an EMBL/GenBank/DDBJ whole genome shotgun (WGS) entry which is preliminary data.</text>
</comment>
<keyword evidence="1" id="KW-1133">Transmembrane helix</keyword>
<evidence type="ECO:0000313" key="4">
    <source>
        <dbReference type="Proteomes" id="UP001364224"/>
    </source>
</evidence>
<keyword evidence="4" id="KW-1185">Reference proteome</keyword>
<keyword evidence="1" id="KW-0812">Transmembrane</keyword>
<keyword evidence="1" id="KW-0472">Membrane</keyword>
<dbReference type="Proteomes" id="UP001364224">
    <property type="component" value="Unassembled WGS sequence"/>
</dbReference>
<evidence type="ECO:0000259" key="2">
    <source>
        <dbReference type="Pfam" id="PF07811"/>
    </source>
</evidence>
<evidence type="ECO:0000256" key="1">
    <source>
        <dbReference type="SAM" id="Phobius"/>
    </source>
</evidence>
<dbReference type="EMBL" id="JAZHRV010000001">
    <property type="protein sequence ID" value="MEH2552589.1"/>
    <property type="molecule type" value="Genomic_DNA"/>
</dbReference>
<protein>
    <submittedName>
        <fullName evidence="3">Flp pilus assembly protein TadG</fullName>
    </submittedName>
</protein>
<proteinExistence type="predicted"/>
<evidence type="ECO:0000313" key="3">
    <source>
        <dbReference type="EMBL" id="MEH2552589.1"/>
    </source>
</evidence>
<dbReference type="Pfam" id="PF07811">
    <property type="entry name" value="TadE"/>
    <property type="match status" value="1"/>
</dbReference>
<name>A0ABU8B228_9BRAD</name>
<dbReference type="InterPro" id="IPR012495">
    <property type="entry name" value="TadE-like_dom"/>
</dbReference>
<feature type="transmembrane region" description="Helical" evidence="1">
    <location>
        <begin position="21"/>
        <end position="42"/>
    </location>
</feature>
<gene>
    <name evidence="3" type="ORF">V1286_000118</name>
</gene>